<dbReference type="STRING" id="561184.SAMN05216376_11684"/>
<evidence type="ECO:0000256" key="1">
    <source>
        <dbReference type="SAM" id="Phobius"/>
    </source>
</evidence>
<keyword evidence="1" id="KW-1133">Transmembrane helix</keyword>
<evidence type="ECO:0008006" key="4">
    <source>
        <dbReference type="Google" id="ProtNLM"/>
    </source>
</evidence>
<organism evidence="2 3">
    <name type="scientific">Mameliella alba</name>
    <dbReference type="NCBI Taxonomy" id="561184"/>
    <lineage>
        <taxon>Bacteria</taxon>
        <taxon>Pseudomonadati</taxon>
        <taxon>Pseudomonadota</taxon>
        <taxon>Alphaproteobacteria</taxon>
        <taxon>Rhodobacterales</taxon>
        <taxon>Roseobacteraceae</taxon>
        <taxon>Mameliella</taxon>
    </lineage>
</organism>
<feature type="transmembrane region" description="Helical" evidence="1">
    <location>
        <begin position="21"/>
        <end position="44"/>
    </location>
</feature>
<protein>
    <recommendedName>
        <fullName evidence="4">Yip1 domain-containing protein</fullName>
    </recommendedName>
</protein>
<dbReference type="EMBL" id="JSUQ01000034">
    <property type="protein sequence ID" value="KHQ49970.1"/>
    <property type="molecule type" value="Genomic_DNA"/>
</dbReference>
<keyword evidence="1" id="KW-0812">Transmembrane</keyword>
<dbReference type="Proteomes" id="UP000030960">
    <property type="component" value="Unassembled WGS sequence"/>
</dbReference>
<feature type="transmembrane region" description="Helical" evidence="1">
    <location>
        <begin position="136"/>
        <end position="164"/>
    </location>
</feature>
<accession>A0A0B3RFI4</accession>
<feature type="transmembrane region" description="Helical" evidence="1">
    <location>
        <begin position="64"/>
        <end position="88"/>
    </location>
</feature>
<name>A0A0B3RFI4_9RHOB</name>
<evidence type="ECO:0000313" key="3">
    <source>
        <dbReference type="Proteomes" id="UP000030960"/>
    </source>
</evidence>
<feature type="transmembrane region" description="Helical" evidence="1">
    <location>
        <begin position="100"/>
        <end position="124"/>
    </location>
</feature>
<dbReference type="AlphaFoldDB" id="A0A0B3RFI4"/>
<evidence type="ECO:0000313" key="2">
    <source>
        <dbReference type="EMBL" id="KHQ49970.1"/>
    </source>
</evidence>
<dbReference type="RefSeq" id="WP_043146801.1">
    <property type="nucleotide sequence ID" value="NZ_JSUQ01000034.1"/>
</dbReference>
<feature type="transmembrane region" description="Helical" evidence="1">
    <location>
        <begin position="176"/>
        <end position="199"/>
    </location>
</feature>
<sequence length="203" mass="20961">MSVFRLSPTLTAKFDHGGLPRLAAIAGAMAGGVVCGVILDLVFLQAATRTEGAFAHDNAQAVGLFIGVEVAGLMFLAPVGLIGIFALLQWAARHGFMTPASFMLGGFGITAFLVLVVLLVLMLANLALATGSVTNFSVVFLLLWPVHIGVFYGLPAGISLWTILAHAHSQLRPMGGGGAALLVGAVLILLWGSIVVRIFQGAG</sequence>
<gene>
    <name evidence="2" type="ORF">OA50_05491</name>
</gene>
<comment type="caution">
    <text evidence="2">The sequence shown here is derived from an EMBL/GenBank/DDBJ whole genome shotgun (WGS) entry which is preliminary data.</text>
</comment>
<reference evidence="2 3" key="1">
    <citation type="submission" date="2014-10" db="EMBL/GenBank/DDBJ databases">
        <title>Genome sequence of Ponticoccus sp. strain UMTAT08 isolated from clonal culture of toxic dinoflagellate Alexandrium tamiyavanichii.</title>
        <authorList>
            <person name="Gan H.Y."/>
            <person name="Muhd D.-D."/>
            <person name="Mohd Noor M.E."/>
            <person name="Yeong Y.S."/>
            <person name="Usup G."/>
        </authorList>
    </citation>
    <scope>NUCLEOTIDE SEQUENCE [LARGE SCALE GENOMIC DNA]</scope>
    <source>
        <strain evidence="2 3">UMTAT08</strain>
    </source>
</reference>
<keyword evidence="3" id="KW-1185">Reference proteome</keyword>
<proteinExistence type="predicted"/>
<keyword evidence="1" id="KW-0472">Membrane</keyword>